<name>A0AAD9DI25_9STRA</name>
<comment type="caution">
    <text evidence="1">The sequence shown here is derived from an EMBL/GenBank/DDBJ whole genome shotgun (WGS) entry which is preliminary data.</text>
</comment>
<organism evidence="1 2">
    <name type="scientific">Skeletonema marinoi</name>
    <dbReference type="NCBI Taxonomy" id="267567"/>
    <lineage>
        <taxon>Eukaryota</taxon>
        <taxon>Sar</taxon>
        <taxon>Stramenopiles</taxon>
        <taxon>Ochrophyta</taxon>
        <taxon>Bacillariophyta</taxon>
        <taxon>Coscinodiscophyceae</taxon>
        <taxon>Thalassiosirophycidae</taxon>
        <taxon>Thalassiosirales</taxon>
        <taxon>Skeletonemataceae</taxon>
        <taxon>Skeletonema</taxon>
        <taxon>Skeletonema marinoi-dohrnii complex</taxon>
    </lineage>
</organism>
<protein>
    <submittedName>
        <fullName evidence="1">Uncharacterized protein</fullName>
    </submittedName>
</protein>
<gene>
    <name evidence="1" type="ORF">QTG54_003157</name>
</gene>
<sequence length="142" mass="16452">MNPSPPPFEMAFRQYLAIFGGTPKNFSEDFEPLFEQLYHNQLYLEDDNGPLSRKKVKDHHAQVLALEWKAELIHIRRVGLNQFDVKFRFVTNEGEQDIIHKHITTIDRKIAKVQNIDGSLTLLVKAQGKATYYNMSKLLVPV</sequence>
<evidence type="ECO:0000313" key="1">
    <source>
        <dbReference type="EMBL" id="KAK1746550.1"/>
    </source>
</evidence>
<keyword evidence="2" id="KW-1185">Reference proteome</keyword>
<proteinExistence type="predicted"/>
<reference evidence="1" key="1">
    <citation type="submission" date="2023-06" db="EMBL/GenBank/DDBJ databases">
        <title>Survivors Of The Sea: Transcriptome response of Skeletonema marinoi to long-term dormancy.</title>
        <authorList>
            <person name="Pinder M.I.M."/>
            <person name="Kourtchenko O."/>
            <person name="Robertson E.K."/>
            <person name="Larsson T."/>
            <person name="Maumus F."/>
            <person name="Osuna-Cruz C.M."/>
            <person name="Vancaester E."/>
            <person name="Stenow R."/>
            <person name="Vandepoele K."/>
            <person name="Ploug H."/>
            <person name="Bruchert V."/>
            <person name="Godhe A."/>
            <person name="Topel M."/>
        </authorList>
    </citation>
    <scope>NUCLEOTIDE SEQUENCE</scope>
    <source>
        <strain evidence="1">R05AC</strain>
    </source>
</reference>
<dbReference type="Proteomes" id="UP001224775">
    <property type="component" value="Unassembled WGS sequence"/>
</dbReference>
<accession>A0AAD9DI25</accession>
<dbReference type="AlphaFoldDB" id="A0AAD9DI25"/>
<dbReference type="EMBL" id="JATAAI010000004">
    <property type="protein sequence ID" value="KAK1746550.1"/>
    <property type="molecule type" value="Genomic_DNA"/>
</dbReference>
<evidence type="ECO:0000313" key="2">
    <source>
        <dbReference type="Proteomes" id="UP001224775"/>
    </source>
</evidence>